<gene>
    <name evidence="1" type="ORF">DERYTH_LOCUS25832</name>
</gene>
<dbReference type="Proteomes" id="UP000789405">
    <property type="component" value="Unassembled WGS sequence"/>
</dbReference>
<dbReference type="OrthoDB" id="2410764at2759"/>
<organism evidence="1 2">
    <name type="scientific">Dentiscutata erythropus</name>
    <dbReference type="NCBI Taxonomy" id="1348616"/>
    <lineage>
        <taxon>Eukaryota</taxon>
        <taxon>Fungi</taxon>
        <taxon>Fungi incertae sedis</taxon>
        <taxon>Mucoromycota</taxon>
        <taxon>Glomeromycotina</taxon>
        <taxon>Glomeromycetes</taxon>
        <taxon>Diversisporales</taxon>
        <taxon>Gigasporaceae</taxon>
        <taxon>Dentiscutata</taxon>
    </lineage>
</organism>
<name>A0A9N9K6H3_9GLOM</name>
<proteinExistence type="predicted"/>
<evidence type="ECO:0000313" key="1">
    <source>
        <dbReference type="EMBL" id="CAG8813643.1"/>
    </source>
</evidence>
<reference evidence="1" key="1">
    <citation type="submission" date="2021-06" db="EMBL/GenBank/DDBJ databases">
        <authorList>
            <person name="Kallberg Y."/>
            <person name="Tangrot J."/>
            <person name="Rosling A."/>
        </authorList>
    </citation>
    <scope>NUCLEOTIDE SEQUENCE</scope>
    <source>
        <strain evidence="1">MA453B</strain>
    </source>
</reference>
<dbReference type="AlphaFoldDB" id="A0A9N9K6H3"/>
<protein>
    <submittedName>
        <fullName evidence="1">13470_t:CDS:1</fullName>
    </submittedName>
</protein>
<sequence>MVLTTNPSSSKPKLVEEENEKWHEIKKKGDDIIQEEIRILLNTPIPLQAIGFIKNSSPLYEKIKTARNKITEFESLYNIASDTSIRSDLAIRIQEQKDIVGTNDKKIEALKRHTANQARIMAKKQNQLEEK</sequence>
<dbReference type="EMBL" id="CAJVPY010050362">
    <property type="protein sequence ID" value="CAG8813643.1"/>
    <property type="molecule type" value="Genomic_DNA"/>
</dbReference>
<accession>A0A9N9K6H3</accession>
<comment type="caution">
    <text evidence="1">The sequence shown here is derived from an EMBL/GenBank/DDBJ whole genome shotgun (WGS) entry which is preliminary data.</text>
</comment>
<feature type="non-terminal residue" evidence="1">
    <location>
        <position position="131"/>
    </location>
</feature>
<keyword evidence="2" id="KW-1185">Reference proteome</keyword>
<evidence type="ECO:0000313" key="2">
    <source>
        <dbReference type="Proteomes" id="UP000789405"/>
    </source>
</evidence>